<keyword evidence="3" id="KW-0328">Glycosyltransferase</keyword>
<evidence type="ECO:0000313" key="15">
    <source>
        <dbReference type="Proteomes" id="UP001162483"/>
    </source>
</evidence>
<dbReference type="PANTHER" id="PTHR13036">
    <property type="entry name" value="BETA1,4 MANNOSYLTRANSFERASE"/>
    <property type="match status" value="1"/>
</dbReference>
<keyword evidence="15" id="KW-1185">Reference proteome</keyword>
<comment type="subcellular location">
    <subcellularLocation>
        <location evidence="1">Endoplasmic reticulum membrane</location>
        <topology evidence="1">Single-pass membrane protein</topology>
    </subcellularLocation>
</comment>
<evidence type="ECO:0000256" key="6">
    <source>
        <dbReference type="ARBA" id="ARBA00022824"/>
    </source>
</evidence>
<dbReference type="Pfam" id="PF00534">
    <property type="entry name" value="Glycos_transf_1"/>
    <property type="match status" value="1"/>
</dbReference>
<dbReference type="CDD" id="cd03816">
    <property type="entry name" value="GT33_ALG1-like"/>
    <property type="match status" value="1"/>
</dbReference>
<evidence type="ECO:0000256" key="12">
    <source>
        <dbReference type="ARBA" id="ARBA00045071"/>
    </source>
</evidence>
<evidence type="ECO:0000256" key="4">
    <source>
        <dbReference type="ARBA" id="ARBA00022679"/>
    </source>
</evidence>
<reference evidence="14" key="1">
    <citation type="submission" date="2023-05" db="EMBL/GenBank/DDBJ databases">
        <authorList>
            <person name="Stuckert A."/>
        </authorList>
    </citation>
    <scope>NUCLEOTIDE SEQUENCE</scope>
</reference>
<protein>
    <recommendedName>
        <fullName evidence="10">Beta-1,4-mannosyltransferase</fullName>
    </recommendedName>
    <alternativeName>
        <fullName evidence="11">GDP-Man:GlcNAc2-PP-dolichol mannosyltransferase</fullName>
    </alternativeName>
    <alternativeName>
        <fullName evidence="9">GDP-mannose-dolichol diphosphochitobiose mannosyltransferase</fullName>
    </alternativeName>
</protein>
<keyword evidence="7" id="KW-1133">Transmembrane helix</keyword>
<evidence type="ECO:0000256" key="7">
    <source>
        <dbReference type="ARBA" id="ARBA00022989"/>
    </source>
</evidence>
<evidence type="ECO:0000256" key="9">
    <source>
        <dbReference type="ARBA" id="ARBA00031434"/>
    </source>
</evidence>
<proteinExistence type="predicted"/>
<dbReference type="EMBL" id="CATNWA010017438">
    <property type="protein sequence ID" value="CAI9600524.1"/>
    <property type="molecule type" value="Genomic_DNA"/>
</dbReference>
<feature type="domain" description="Glycosyl transferase family 1" evidence="13">
    <location>
        <begin position="292"/>
        <end position="443"/>
    </location>
</feature>
<dbReference type="InterPro" id="IPR026051">
    <property type="entry name" value="ALG1-like"/>
</dbReference>
<keyword evidence="8" id="KW-0472">Membrane</keyword>
<comment type="caution">
    <text evidence="14">The sequence shown here is derived from an EMBL/GenBank/DDBJ whole genome shotgun (WGS) entry which is preliminary data.</text>
</comment>
<comment type="pathway">
    <text evidence="2">Protein modification; protein glycosylation.</text>
</comment>
<evidence type="ECO:0000256" key="2">
    <source>
        <dbReference type="ARBA" id="ARBA00004922"/>
    </source>
</evidence>
<evidence type="ECO:0000256" key="11">
    <source>
        <dbReference type="ARBA" id="ARBA00033088"/>
    </source>
</evidence>
<keyword evidence="6" id="KW-0256">Endoplasmic reticulum</keyword>
<evidence type="ECO:0000256" key="5">
    <source>
        <dbReference type="ARBA" id="ARBA00022692"/>
    </source>
</evidence>
<name>A0ABN9FU32_9NEOB</name>
<gene>
    <name evidence="14" type="ORF">SPARVUS_LOCUS12779526</name>
</gene>
<comment type="catalytic activity">
    <reaction evidence="12">
        <text>an N,N'-diacetylchitobiosyl-diphospho-di-trans,poly-cis-dolichol + GDP-alpha-D-mannose = a beta-D-Man-(1-&gt;4)-beta-D-GlcNAc-(1-&gt;4)-alpha-D-GlcNAc-diphospho-di-trans,poly-cis-dolichol + GDP + H(+)</text>
        <dbReference type="Rhea" id="RHEA:13865"/>
        <dbReference type="Rhea" id="RHEA-COMP:19510"/>
        <dbReference type="Rhea" id="RHEA-COMP:19511"/>
        <dbReference type="ChEBI" id="CHEBI:15378"/>
        <dbReference type="ChEBI" id="CHEBI:57269"/>
        <dbReference type="ChEBI" id="CHEBI:57527"/>
        <dbReference type="ChEBI" id="CHEBI:58189"/>
        <dbReference type="ChEBI" id="CHEBI:58472"/>
        <dbReference type="EC" id="2.4.1.142"/>
    </reaction>
    <physiologicalReaction direction="left-to-right" evidence="12">
        <dbReference type="Rhea" id="RHEA:13866"/>
    </physiologicalReaction>
</comment>
<sequence length="481" mass="54575">MAVTRALAVAVITSTAGVCLACVSGSLCVFAVTLCTFLLLAPLCQPGRPNQVCVLVLGDVGRSPRMTYHALSLARNGFDVTLAGFRETDPHKDVLNNKKIKIHKMSDFKGLAACPRICRYVLKVMVQAIQLFWVLMKIDPPSFILLQNPPGLPSIAVTWVFCYLRRCKLIIDWHNYGYTIMSLTHRPRHPILLIAKWYEKIFGRLSDYNFCVTNAMKDDLMLNWKIKAITLYDKPASIFKETPVELQHQLFMKLAKDYSPFRSQVEYDKSEIERSAFTEFNRKSNIVKYNAGRPALLISSTSWTEDEDFNVLLRALQDYDALASNGSTLPSVVCVITGKGPLKEYYCKLIKELQLQNTQICTPWLEAEDYPVLLGSADLGVCLHKSSSGLDLPMKVVDMFGCCLPVCAVNFKCLHELVKHKENGLIFEDSKELAEQLKILFTNFTSDLGELKQFRQNLRESKQMRWDETWDQTVLPLFKGN</sequence>
<evidence type="ECO:0000313" key="14">
    <source>
        <dbReference type="EMBL" id="CAI9600524.1"/>
    </source>
</evidence>
<dbReference type="Gene3D" id="3.40.50.2000">
    <property type="entry name" value="Glycogen Phosphorylase B"/>
    <property type="match status" value="1"/>
</dbReference>
<evidence type="ECO:0000256" key="1">
    <source>
        <dbReference type="ARBA" id="ARBA00004389"/>
    </source>
</evidence>
<dbReference type="PANTHER" id="PTHR13036:SF0">
    <property type="entry name" value="CHITOBIOSYLDIPHOSPHODOLICHOL BETA-MANNOSYLTRANSFERASE"/>
    <property type="match status" value="1"/>
</dbReference>
<keyword evidence="4" id="KW-0808">Transferase</keyword>
<evidence type="ECO:0000256" key="3">
    <source>
        <dbReference type="ARBA" id="ARBA00022676"/>
    </source>
</evidence>
<keyword evidence="5" id="KW-0812">Transmembrane</keyword>
<evidence type="ECO:0000256" key="8">
    <source>
        <dbReference type="ARBA" id="ARBA00023136"/>
    </source>
</evidence>
<organism evidence="14 15">
    <name type="scientific">Staurois parvus</name>
    <dbReference type="NCBI Taxonomy" id="386267"/>
    <lineage>
        <taxon>Eukaryota</taxon>
        <taxon>Metazoa</taxon>
        <taxon>Chordata</taxon>
        <taxon>Craniata</taxon>
        <taxon>Vertebrata</taxon>
        <taxon>Euteleostomi</taxon>
        <taxon>Amphibia</taxon>
        <taxon>Batrachia</taxon>
        <taxon>Anura</taxon>
        <taxon>Neobatrachia</taxon>
        <taxon>Ranoidea</taxon>
        <taxon>Ranidae</taxon>
        <taxon>Staurois</taxon>
    </lineage>
</organism>
<evidence type="ECO:0000256" key="10">
    <source>
        <dbReference type="ARBA" id="ARBA00031566"/>
    </source>
</evidence>
<accession>A0ABN9FU32</accession>
<dbReference type="Proteomes" id="UP001162483">
    <property type="component" value="Unassembled WGS sequence"/>
</dbReference>
<dbReference type="SUPFAM" id="SSF53756">
    <property type="entry name" value="UDP-Glycosyltransferase/glycogen phosphorylase"/>
    <property type="match status" value="1"/>
</dbReference>
<dbReference type="InterPro" id="IPR001296">
    <property type="entry name" value="Glyco_trans_1"/>
</dbReference>
<evidence type="ECO:0000259" key="13">
    <source>
        <dbReference type="Pfam" id="PF00534"/>
    </source>
</evidence>